<name>A0A813IW91_POLGL</name>
<evidence type="ECO:0000256" key="7">
    <source>
        <dbReference type="SAM" id="MobiDB-lite"/>
    </source>
</evidence>
<dbReference type="AlphaFoldDB" id="A0A813IW91"/>
<dbReference type="SUPFAM" id="SSF103473">
    <property type="entry name" value="MFS general substrate transporter"/>
    <property type="match status" value="1"/>
</dbReference>
<feature type="transmembrane region" description="Helical" evidence="8">
    <location>
        <begin position="217"/>
        <end position="235"/>
    </location>
</feature>
<proteinExistence type="inferred from homology"/>
<comment type="caution">
    <text evidence="9">The sequence shown here is derived from an EMBL/GenBank/DDBJ whole genome shotgun (WGS) entry which is preliminary data.</text>
</comment>
<gene>
    <name evidence="9" type="ORF">PGLA2088_LOCUS12144</name>
</gene>
<organism evidence="9 10">
    <name type="scientific">Polarella glacialis</name>
    <name type="common">Dinoflagellate</name>
    <dbReference type="NCBI Taxonomy" id="89957"/>
    <lineage>
        <taxon>Eukaryota</taxon>
        <taxon>Sar</taxon>
        <taxon>Alveolata</taxon>
        <taxon>Dinophyceae</taxon>
        <taxon>Suessiales</taxon>
        <taxon>Suessiaceae</taxon>
        <taxon>Polarella</taxon>
    </lineage>
</organism>
<evidence type="ECO:0000313" key="10">
    <source>
        <dbReference type="Proteomes" id="UP000626109"/>
    </source>
</evidence>
<feature type="transmembrane region" description="Helical" evidence="8">
    <location>
        <begin position="7"/>
        <end position="26"/>
    </location>
</feature>
<evidence type="ECO:0000256" key="4">
    <source>
        <dbReference type="ARBA" id="ARBA00022692"/>
    </source>
</evidence>
<accession>A0A813IW91</accession>
<keyword evidence="5 8" id="KW-1133">Transmembrane helix</keyword>
<dbReference type="PANTHER" id="PTHR31585:SF0">
    <property type="entry name" value="FOLATE-BIOPTERIN TRANSPORTER 1, CHLOROPLASTIC"/>
    <property type="match status" value="1"/>
</dbReference>
<reference evidence="9" key="1">
    <citation type="submission" date="2021-02" db="EMBL/GenBank/DDBJ databases">
        <authorList>
            <person name="Dougan E. K."/>
            <person name="Rhodes N."/>
            <person name="Thang M."/>
            <person name="Chan C."/>
        </authorList>
    </citation>
    <scope>NUCLEOTIDE SEQUENCE</scope>
</reference>
<dbReference type="GO" id="GO:0016020">
    <property type="term" value="C:membrane"/>
    <property type="evidence" value="ECO:0007669"/>
    <property type="project" value="UniProtKB-SubCell"/>
</dbReference>
<feature type="compositionally biased region" description="Basic and acidic residues" evidence="7">
    <location>
        <begin position="422"/>
        <end position="437"/>
    </location>
</feature>
<evidence type="ECO:0000256" key="5">
    <source>
        <dbReference type="ARBA" id="ARBA00022989"/>
    </source>
</evidence>
<feature type="region of interest" description="Disordered" evidence="7">
    <location>
        <begin position="421"/>
        <end position="446"/>
    </location>
</feature>
<evidence type="ECO:0000313" key="9">
    <source>
        <dbReference type="EMBL" id="CAE8656358.1"/>
    </source>
</evidence>
<sequence length="446" mass="47274">CFHGHPAFFLNYFFLAASMSLPLPAFNLILNVDLHGNAYPEKVNTLYANALLLPALAKPVVGCLSDVLQKWKCGRRRLLVAVFALWCGAIILAARSTTLNMYFVGFMSVSLAAAAAESILDGASVELMRSLDLSGAEVQSTAYGMRMAGSLAASLVSPVTVLLLPSHSAAASACIVVPLAGIASAVFTSWPQRCAAEERPHLSSITAGQSGPWCARWWPLTAASAAPALFLFVRSTVPSENDTWFSFMSTKVTGVWFSIAMMGSNLGGILGLLAFQALPKRFVKQIIPTILLTTTLSVVIGALVRCFLVDADVNAPWAFALAHLLVAAVDTAAFLPSLALCAQCASKEYAAAGFAAMALVLDMGDQFSARLSGFLTEDWLIGSGQGRSWGNLDRLVLSCRVGLLVVVPLCPLLRGLDAAEQESDRGSGDVERERDTGPLRVSLAEG</sequence>
<keyword evidence="3" id="KW-0813">Transport</keyword>
<evidence type="ECO:0000256" key="2">
    <source>
        <dbReference type="ARBA" id="ARBA00007015"/>
    </source>
</evidence>
<feature type="transmembrane region" description="Helical" evidence="8">
    <location>
        <begin position="290"/>
        <end position="311"/>
    </location>
</feature>
<evidence type="ECO:0000256" key="1">
    <source>
        <dbReference type="ARBA" id="ARBA00004141"/>
    </source>
</evidence>
<feature type="transmembrane region" description="Helical" evidence="8">
    <location>
        <begin position="77"/>
        <end position="95"/>
    </location>
</feature>
<comment type="similarity">
    <text evidence="2">Belongs to the major facilitator superfamily. Folate-biopterin transporter (TC 2.A.71) family.</text>
</comment>
<feature type="transmembrane region" description="Helical" evidence="8">
    <location>
        <begin position="317"/>
        <end position="340"/>
    </location>
</feature>
<dbReference type="EMBL" id="CAJNNW010014229">
    <property type="protein sequence ID" value="CAE8656358.1"/>
    <property type="molecule type" value="Genomic_DNA"/>
</dbReference>
<dbReference type="Proteomes" id="UP000626109">
    <property type="component" value="Unassembled WGS sequence"/>
</dbReference>
<protein>
    <submittedName>
        <fullName evidence="9">Uncharacterized protein</fullName>
    </submittedName>
</protein>
<dbReference type="Gene3D" id="1.20.1250.20">
    <property type="entry name" value="MFS general substrate transporter like domains"/>
    <property type="match status" value="1"/>
</dbReference>
<evidence type="ECO:0000256" key="3">
    <source>
        <dbReference type="ARBA" id="ARBA00022448"/>
    </source>
</evidence>
<feature type="non-terminal residue" evidence="9">
    <location>
        <position position="446"/>
    </location>
</feature>
<evidence type="ECO:0000256" key="8">
    <source>
        <dbReference type="SAM" id="Phobius"/>
    </source>
</evidence>
<dbReference type="PANTHER" id="PTHR31585">
    <property type="entry name" value="FOLATE-BIOPTERIN TRANSPORTER 1, CHLOROPLASTIC"/>
    <property type="match status" value="1"/>
</dbReference>
<dbReference type="InterPro" id="IPR036259">
    <property type="entry name" value="MFS_trans_sf"/>
</dbReference>
<keyword evidence="6 8" id="KW-0472">Membrane</keyword>
<comment type="subcellular location">
    <subcellularLocation>
        <location evidence="1">Membrane</location>
        <topology evidence="1">Multi-pass membrane protein</topology>
    </subcellularLocation>
</comment>
<feature type="transmembrane region" description="Helical" evidence="8">
    <location>
        <begin position="255"/>
        <end position="278"/>
    </location>
</feature>
<dbReference type="InterPro" id="IPR039309">
    <property type="entry name" value="BT1"/>
</dbReference>
<feature type="transmembrane region" description="Helical" evidence="8">
    <location>
        <begin position="170"/>
        <end position="190"/>
    </location>
</feature>
<keyword evidence="4 8" id="KW-0812">Transmembrane</keyword>
<dbReference type="Pfam" id="PF03092">
    <property type="entry name" value="BT1"/>
    <property type="match status" value="1"/>
</dbReference>
<evidence type="ECO:0000256" key="6">
    <source>
        <dbReference type="ARBA" id="ARBA00023136"/>
    </source>
</evidence>
<feature type="transmembrane region" description="Helical" evidence="8">
    <location>
        <begin position="46"/>
        <end position="65"/>
    </location>
</feature>